<name>A0A4Y2MK49_ARAVE</name>
<keyword evidence="2" id="KW-1185">Reference proteome</keyword>
<accession>A0A4Y2MK49</accession>
<dbReference type="EMBL" id="BGPR01007448">
    <property type="protein sequence ID" value="GBN26939.1"/>
    <property type="molecule type" value="Genomic_DNA"/>
</dbReference>
<organism evidence="1 2">
    <name type="scientific">Araneus ventricosus</name>
    <name type="common">Orbweaver spider</name>
    <name type="synonym">Epeira ventricosa</name>
    <dbReference type="NCBI Taxonomy" id="182803"/>
    <lineage>
        <taxon>Eukaryota</taxon>
        <taxon>Metazoa</taxon>
        <taxon>Ecdysozoa</taxon>
        <taxon>Arthropoda</taxon>
        <taxon>Chelicerata</taxon>
        <taxon>Arachnida</taxon>
        <taxon>Araneae</taxon>
        <taxon>Araneomorphae</taxon>
        <taxon>Entelegynae</taxon>
        <taxon>Araneoidea</taxon>
        <taxon>Araneidae</taxon>
        <taxon>Araneus</taxon>
    </lineage>
</organism>
<comment type="caution">
    <text evidence="1">The sequence shown here is derived from an EMBL/GenBank/DDBJ whole genome shotgun (WGS) entry which is preliminary data.</text>
</comment>
<dbReference type="Proteomes" id="UP000499080">
    <property type="component" value="Unassembled WGS sequence"/>
</dbReference>
<proteinExistence type="predicted"/>
<protein>
    <submittedName>
        <fullName evidence="1">Uncharacterized protein</fullName>
    </submittedName>
</protein>
<gene>
    <name evidence="1" type="ORF">AVEN_32685_1</name>
</gene>
<sequence length="114" mass="13122">MSRVWGFSCGGRTVADGFRICAQRTGIFYLNGWTENRNNVECHHAICVERSDRELRVKEIVECRFSCQKVCIALGQLRVLLQLTGTGMVGELQPDGPPWIFHWFGHYKNFRTSK</sequence>
<evidence type="ECO:0000313" key="1">
    <source>
        <dbReference type="EMBL" id="GBN26939.1"/>
    </source>
</evidence>
<dbReference type="AlphaFoldDB" id="A0A4Y2MK49"/>
<reference evidence="1 2" key="1">
    <citation type="journal article" date="2019" name="Sci. Rep.">
        <title>Orb-weaving spider Araneus ventricosus genome elucidates the spidroin gene catalogue.</title>
        <authorList>
            <person name="Kono N."/>
            <person name="Nakamura H."/>
            <person name="Ohtoshi R."/>
            <person name="Moran D.A.P."/>
            <person name="Shinohara A."/>
            <person name="Yoshida Y."/>
            <person name="Fujiwara M."/>
            <person name="Mori M."/>
            <person name="Tomita M."/>
            <person name="Arakawa K."/>
        </authorList>
    </citation>
    <scope>NUCLEOTIDE SEQUENCE [LARGE SCALE GENOMIC DNA]</scope>
</reference>
<evidence type="ECO:0000313" key="2">
    <source>
        <dbReference type="Proteomes" id="UP000499080"/>
    </source>
</evidence>